<dbReference type="Proteomes" id="UP000193920">
    <property type="component" value="Unassembled WGS sequence"/>
</dbReference>
<protein>
    <submittedName>
        <fullName evidence="2">Uncharacterized protein</fullName>
    </submittedName>
</protein>
<comment type="caution">
    <text evidence="2">The sequence shown here is derived from an EMBL/GenBank/DDBJ whole genome shotgun (WGS) entry which is preliminary data.</text>
</comment>
<dbReference type="AlphaFoldDB" id="A0A1Y2AG15"/>
<proteinExistence type="predicted"/>
<dbReference type="OrthoDB" id="10451390at2759"/>
<reference evidence="2 3" key="1">
    <citation type="submission" date="2016-08" db="EMBL/GenBank/DDBJ databases">
        <title>A Parts List for Fungal Cellulosomes Revealed by Comparative Genomics.</title>
        <authorList>
            <consortium name="DOE Joint Genome Institute"/>
            <person name="Haitjema C.H."/>
            <person name="Gilmore S.P."/>
            <person name="Henske J.K."/>
            <person name="Solomon K.V."/>
            <person name="De Groot R."/>
            <person name="Kuo A."/>
            <person name="Mondo S.J."/>
            <person name="Salamov A.A."/>
            <person name="Labutti K."/>
            <person name="Zhao Z."/>
            <person name="Chiniquy J."/>
            <person name="Barry K."/>
            <person name="Brewer H.M."/>
            <person name="Purvine S.O."/>
            <person name="Wright A.T."/>
            <person name="Boxma B."/>
            <person name="Van Alen T."/>
            <person name="Hackstein J.H."/>
            <person name="Baker S.E."/>
            <person name="Grigoriev I.V."/>
            <person name="O'Malley M.A."/>
        </authorList>
    </citation>
    <scope>NUCLEOTIDE SEQUENCE [LARGE SCALE GENOMIC DNA]</scope>
    <source>
        <strain evidence="2 3">G1</strain>
    </source>
</reference>
<feature type="compositionally biased region" description="Basic residues" evidence="1">
    <location>
        <begin position="208"/>
        <end position="221"/>
    </location>
</feature>
<evidence type="ECO:0000313" key="3">
    <source>
        <dbReference type="Proteomes" id="UP000193920"/>
    </source>
</evidence>
<keyword evidence="3" id="KW-1185">Reference proteome</keyword>
<gene>
    <name evidence="2" type="ORF">LY90DRAFT_516442</name>
</gene>
<evidence type="ECO:0000256" key="1">
    <source>
        <dbReference type="SAM" id="MobiDB-lite"/>
    </source>
</evidence>
<accession>A0A1Y2AG15</accession>
<evidence type="ECO:0000313" key="2">
    <source>
        <dbReference type="EMBL" id="ORY20895.1"/>
    </source>
</evidence>
<dbReference type="EMBL" id="MCOG01000277">
    <property type="protein sequence ID" value="ORY20895.1"/>
    <property type="molecule type" value="Genomic_DNA"/>
</dbReference>
<organism evidence="2 3">
    <name type="scientific">Neocallimastix californiae</name>
    <dbReference type="NCBI Taxonomy" id="1754190"/>
    <lineage>
        <taxon>Eukaryota</taxon>
        <taxon>Fungi</taxon>
        <taxon>Fungi incertae sedis</taxon>
        <taxon>Chytridiomycota</taxon>
        <taxon>Chytridiomycota incertae sedis</taxon>
        <taxon>Neocallimastigomycetes</taxon>
        <taxon>Neocallimastigales</taxon>
        <taxon>Neocallimastigaceae</taxon>
        <taxon>Neocallimastix</taxon>
    </lineage>
</organism>
<feature type="region of interest" description="Disordered" evidence="1">
    <location>
        <begin position="113"/>
        <end position="138"/>
    </location>
</feature>
<dbReference type="STRING" id="1754190.A0A1Y2AG15"/>
<name>A0A1Y2AG15_9FUNG</name>
<feature type="region of interest" description="Disordered" evidence="1">
    <location>
        <begin position="206"/>
        <end position="250"/>
    </location>
</feature>
<sequence length="715" mass="82373">MNENSLNELSKDNFSEMSTKNIPIGNSNNNNNNNNIIIISSASISDVDDFSVKEVNNNETVIYNTGKIIRQNDFDDNNDTKRNWDLGKSDEVSIKKVSKPIIKKNNLFNTDKANLEKEETNDSYDSNEESKWDSSQCNQKLKPKVKAMKNNLFGEDTTNKMKNENKKEDLSEILSISLTESISEINYSNSEKEDILEEDTIEEEKEKKLMRKNAKKNRKAKGLYNKGSEKENENEISLSQTQSKRRTVSNKNKNKIRFEENDYDKTYDIINFLFELEDTQSELLPTLDLKTFSNDRKVSSARVIIKYRETLIKELKNIDKNFMAEADEERVEDIILRADKNKKKLTEYTSAECGNALMMLIRDVIITKNIYNKFILNNNCDLKEKHITSLFNDNQKELWNIIIGHFVNVIYLSDACIYDISNVIGWNLIPLSLLSLDDIGVSNDIKTLLLDIENNPKPLLHLKSLLFNYHPVIIAYLFQSQKSKHYKMSEILIIFYHGFSISLPNNKNKDKFNSGIEIEDCGYGFGDNNVLYFVNTILKYCLTTKQPIINIENVTDKAELKKNTTNVKDVLKTIFTMVLSLYESQKTSLGFKYICQQIVRRHSAEYMLEVVQIEIQYGKGVTTPQQIQQDNGQRQGLSIISEDVALTSNISNALTSAVFDSFANTKHIKEDVMFKRKELAIKQTINYLKNNNQILIKDIEAISSAKNIHFNNIFT</sequence>